<evidence type="ECO:0000313" key="3">
    <source>
        <dbReference type="Proteomes" id="UP000255265"/>
    </source>
</evidence>
<feature type="region of interest" description="Disordered" evidence="1">
    <location>
        <begin position="172"/>
        <end position="206"/>
    </location>
</feature>
<organism evidence="2 3">
    <name type="scientific">Pseudacidovorax intermedius</name>
    <dbReference type="NCBI Taxonomy" id="433924"/>
    <lineage>
        <taxon>Bacteria</taxon>
        <taxon>Pseudomonadati</taxon>
        <taxon>Pseudomonadota</taxon>
        <taxon>Betaproteobacteria</taxon>
        <taxon>Burkholderiales</taxon>
        <taxon>Comamonadaceae</taxon>
        <taxon>Pseudacidovorax</taxon>
    </lineage>
</organism>
<proteinExistence type="predicted"/>
<dbReference type="AlphaFoldDB" id="A0A370FE57"/>
<gene>
    <name evidence="2" type="ORF">DFR41_10770</name>
</gene>
<sequence length="221" mass="22299">MAKPAQSFAGSSNSCCAAWIDAAEGRDRRAAARSGDMGRGLAAARGGPGACRTGATAAAGRRGVVAGTDAGIPGEAVGSWAALMATTASRPSAARSTTSSTWTASIFHSVVSAPPARYNCQPAGPTAMSARLRVASACITVPPSCTEGASSDQAACAPATRSIAPAIRTRRERRTNGGPTARMKVMDSNSTSAGAPAQNVIVPTVQPLSHRYRSQAELKAN</sequence>
<evidence type="ECO:0000256" key="1">
    <source>
        <dbReference type="SAM" id="MobiDB-lite"/>
    </source>
</evidence>
<dbReference type="EMBL" id="QQAV01000007">
    <property type="protein sequence ID" value="RDI22667.1"/>
    <property type="molecule type" value="Genomic_DNA"/>
</dbReference>
<reference evidence="2 3" key="1">
    <citation type="submission" date="2018-07" db="EMBL/GenBank/DDBJ databases">
        <title>Genomic Encyclopedia of Type Strains, Phase IV (KMG-IV): sequencing the most valuable type-strain genomes for metagenomic binning, comparative biology and taxonomic classification.</title>
        <authorList>
            <person name="Goeker M."/>
        </authorList>
    </citation>
    <scope>NUCLEOTIDE SEQUENCE [LARGE SCALE GENOMIC DNA]</scope>
    <source>
        <strain evidence="2 3">DSM 21352</strain>
    </source>
</reference>
<dbReference type="Proteomes" id="UP000255265">
    <property type="component" value="Unassembled WGS sequence"/>
</dbReference>
<comment type="caution">
    <text evidence="2">The sequence shown here is derived from an EMBL/GenBank/DDBJ whole genome shotgun (WGS) entry which is preliminary data.</text>
</comment>
<protein>
    <submittedName>
        <fullName evidence="2">Uncharacterized protein</fullName>
    </submittedName>
</protein>
<name>A0A370FE57_9BURK</name>
<accession>A0A370FE57</accession>
<keyword evidence="3" id="KW-1185">Reference proteome</keyword>
<evidence type="ECO:0000313" key="2">
    <source>
        <dbReference type="EMBL" id="RDI22667.1"/>
    </source>
</evidence>